<dbReference type="Proteomes" id="UP000319715">
    <property type="component" value="Unassembled WGS sequence"/>
</dbReference>
<sequence>MNTNNIIWSEYFQIDESSKSGLRWKIDRRAGVKAGDVAGYIQSDSRTSYYRVSLLGKGYRVHRILYEMVTGMQILPGMQVDHIDGNGLNNALSNLRLVSVAVNNRNKRAYKRDKLGGNLPSGVRYCRGRDAYIAAFSQLNGKQKVTYFAVSKYGTKEARRLAISCRHEALKELNKLGAGYTGRHGN</sequence>
<evidence type="ECO:0000256" key="1">
    <source>
        <dbReference type="ARBA" id="ARBA00023015"/>
    </source>
</evidence>
<protein>
    <recommendedName>
        <fullName evidence="8">HNH endonuclease</fullName>
    </recommendedName>
</protein>
<name>A0ABY2ZZX0_9GAMM</name>
<dbReference type="EMBL" id="VICF01000002">
    <property type="protein sequence ID" value="TQC75553.1"/>
    <property type="molecule type" value="Genomic_DNA"/>
</dbReference>
<evidence type="ECO:0000256" key="3">
    <source>
        <dbReference type="ARBA" id="ARBA00023163"/>
    </source>
</evidence>
<keyword evidence="1" id="KW-0805">Transcription regulation</keyword>
<dbReference type="CDD" id="cd00085">
    <property type="entry name" value="HNHc"/>
    <property type="match status" value="1"/>
</dbReference>
<dbReference type="InterPro" id="IPR003615">
    <property type="entry name" value="HNH_nuc"/>
</dbReference>
<evidence type="ECO:0000259" key="4">
    <source>
        <dbReference type="Pfam" id="PF00847"/>
    </source>
</evidence>
<organism evidence="6 7">
    <name type="scientific">Pantoea dispersa</name>
    <dbReference type="NCBI Taxonomy" id="59814"/>
    <lineage>
        <taxon>Bacteria</taxon>
        <taxon>Pseudomonadati</taxon>
        <taxon>Pseudomonadota</taxon>
        <taxon>Gammaproteobacteria</taxon>
        <taxon>Enterobacterales</taxon>
        <taxon>Erwiniaceae</taxon>
        <taxon>Pantoea</taxon>
    </lineage>
</organism>
<proteinExistence type="predicted"/>
<evidence type="ECO:0000313" key="6">
    <source>
        <dbReference type="EMBL" id="TQC75553.1"/>
    </source>
</evidence>
<dbReference type="Pfam" id="PF13392">
    <property type="entry name" value="HNH_3"/>
    <property type="match status" value="1"/>
</dbReference>
<dbReference type="InterPro" id="IPR001471">
    <property type="entry name" value="AP2/ERF_dom"/>
</dbReference>
<evidence type="ECO:0000313" key="7">
    <source>
        <dbReference type="Proteomes" id="UP000319715"/>
    </source>
</evidence>
<keyword evidence="7" id="KW-1185">Reference proteome</keyword>
<keyword evidence="2" id="KW-0238">DNA-binding</keyword>
<dbReference type="SUPFAM" id="SSF54060">
    <property type="entry name" value="His-Me finger endonucleases"/>
    <property type="match status" value="1"/>
</dbReference>
<accession>A0ABY2ZZX0</accession>
<evidence type="ECO:0000259" key="5">
    <source>
        <dbReference type="Pfam" id="PF13392"/>
    </source>
</evidence>
<gene>
    <name evidence="6" type="ORF">FK492_06425</name>
</gene>
<dbReference type="Gene3D" id="3.90.75.20">
    <property type="match status" value="1"/>
</dbReference>
<evidence type="ECO:0000256" key="2">
    <source>
        <dbReference type="ARBA" id="ARBA00023125"/>
    </source>
</evidence>
<comment type="caution">
    <text evidence="6">The sequence shown here is derived from an EMBL/GenBank/DDBJ whole genome shotgun (WGS) entry which is preliminary data.</text>
</comment>
<dbReference type="Gene3D" id="1.20.5.2050">
    <property type="match status" value="1"/>
</dbReference>
<evidence type="ECO:0008006" key="8">
    <source>
        <dbReference type="Google" id="ProtNLM"/>
    </source>
</evidence>
<reference evidence="6 7" key="1">
    <citation type="submission" date="2019-06" db="EMBL/GenBank/DDBJ databases">
        <title>Pantoea dispersa Assembly.</title>
        <authorList>
            <person name="Wang J."/>
        </authorList>
    </citation>
    <scope>NUCLEOTIDE SEQUENCE [LARGE SCALE GENOMIC DNA]</scope>
    <source>
        <strain evidence="7">bio</strain>
    </source>
</reference>
<dbReference type="RefSeq" id="WP_141495710.1">
    <property type="nucleotide sequence ID" value="NZ_VICF01000002.1"/>
</dbReference>
<dbReference type="InterPro" id="IPR044925">
    <property type="entry name" value="His-Me_finger_sf"/>
</dbReference>
<dbReference type="Pfam" id="PF00847">
    <property type="entry name" value="AP2"/>
    <property type="match status" value="1"/>
</dbReference>
<feature type="domain" description="AP2/ERF" evidence="4">
    <location>
        <begin position="120"/>
        <end position="169"/>
    </location>
</feature>
<keyword evidence="3" id="KW-0804">Transcription</keyword>
<feature type="domain" description="HNH nuclease" evidence="5">
    <location>
        <begin position="59"/>
        <end position="105"/>
    </location>
</feature>